<dbReference type="Proteomes" id="UP000001940">
    <property type="component" value="Chromosome V"/>
</dbReference>
<dbReference type="UCSC" id="F35F10.14">
    <property type="organism name" value="c. elegans"/>
</dbReference>
<dbReference type="CTD" id="185317"/>
<dbReference type="AlphaFoldDB" id="Q9GYT1"/>
<feature type="domain" description="T20D4.11-like" evidence="2">
    <location>
        <begin position="42"/>
        <end position="131"/>
    </location>
</feature>
<dbReference type="WormBase" id="F35F10.14a">
    <property type="protein sequence ID" value="CE51383"/>
    <property type="gene ID" value="WBGene00018063"/>
</dbReference>
<dbReference type="HOGENOM" id="CLU_3208118_0_0_1"/>
<reference evidence="3 4" key="1">
    <citation type="journal article" date="1998" name="Science">
        <title>Genome sequence of the nematode C. elegans: a platform for investigating biology.</title>
        <authorList>
            <consortium name="The C. elegans sequencing consortium"/>
            <person name="Sulson J.E."/>
            <person name="Waterston R."/>
        </authorList>
    </citation>
    <scope>NUCLEOTIDE SEQUENCE [LARGE SCALE GENOMIC DNA]</scope>
    <source>
        <strain evidence="3 4">Bristol N2</strain>
    </source>
</reference>
<dbReference type="Bgee" id="WBGene00018063">
    <property type="expression patterns" value="Expressed in larva and 3 other cell types or tissues"/>
</dbReference>
<dbReference type="Pfam" id="PF01579">
    <property type="entry name" value="DUF19"/>
    <property type="match status" value="1"/>
</dbReference>
<evidence type="ECO:0000313" key="5">
    <source>
        <dbReference type="WormBase" id="F35F10.14a"/>
    </source>
</evidence>
<dbReference type="PIR" id="T15158">
    <property type="entry name" value="T15158"/>
</dbReference>
<evidence type="ECO:0000313" key="4">
    <source>
        <dbReference type="Proteomes" id="UP000001940"/>
    </source>
</evidence>
<dbReference type="InParanoid" id="Q9GYT1"/>
<dbReference type="AGR" id="WB:WBGene00018063"/>
<sequence>MISFLQFAVIGTIILMELLLISNPTVLAIHRMNFFAALNVSPISPDFAKCSDKLNAKKSACFDDWGPVPNGIHSTLDQNKIEQLKKDTCKTYFGKNDCLKKEISETCSQQEWNKFREQFVNLSYMLVSECDFSRLG</sequence>
<keyword evidence="4" id="KW-1185">Reference proteome</keyword>
<keyword evidence="1" id="KW-0812">Transmembrane</keyword>
<name>Q9GYT1_CAEEL</name>
<dbReference type="RefSeq" id="NP_001309483.1">
    <property type="nucleotide sequence ID" value="NM_001322789.1"/>
</dbReference>
<evidence type="ECO:0000313" key="3">
    <source>
        <dbReference type="EMBL" id="CCD64826.2"/>
    </source>
</evidence>
<dbReference type="STRING" id="6239.F35F10.14a.1"/>
<evidence type="ECO:0000256" key="1">
    <source>
        <dbReference type="SAM" id="Phobius"/>
    </source>
</evidence>
<dbReference type="EMBL" id="BX284605">
    <property type="protein sequence ID" value="CCD64826.2"/>
    <property type="molecule type" value="Genomic_DNA"/>
</dbReference>
<dbReference type="SMR" id="Q9GYT1"/>
<gene>
    <name evidence="3" type="ORF">CELE_F35F10.14</name>
    <name evidence="3 5" type="ORF">F35F10.14</name>
</gene>
<dbReference type="GeneID" id="185317"/>
<accession>Q9GYT1</accession>
<keyword evidence="1" id="KW-1133">Transmembrane helix</keyword>
<dbReference type="PANTHER" id="PTHR21453:SF28">
    <property type="entry name" value="DUF19 DOMAIN-CONTAINING PROTEIN-RELATED"/>
    <property type="match status" value="1"/>
</dbReference>
<dbReference type="InterPro" id="IPR002542">
    <property type="entry name" value="T20D4.11-like_dom"/>
</dbReference>
<dbReference type="PANTHER" id="PTHR21453">
    <property type="entry name" value="DUF19 DOMAIN-CONTAINING PROTEIN-RELATED-RELATED"/>
    <property type="match status" value="1"/>
</dbReference>
<protein>
    <submittedName>
        <fullName evidence="3">T20D4.11-like domain-containing protein</fullName>
    </submittedName>
</protein>
<proteinExistence type="predicted"/>
<feature type="transmembrane region" description="Helical" evidence="1">
    <location>
        <begin position="6"/>
        <end position="29"/>
    </location>
</feature>
<organism evidence="3 4">
    <name type="scientific">Caenorhabditis elegans</name>
    <dbReference type="NCBI Taxonomy" id="6239"/>
    <lineage>
        <taxon>Eukaryota</taxon>
        <taxon>Metazoa</taxon>
        <taxon>Ecdysozoa</taxon>
        <taxon>Nematoda</taxon>
        <taxon>Chromadorea</taxon>
        <taxon>Rhabditida</taxon>
        <taxon>Rhabditina</taxon>
        <taxon>Rhabditomorpha</taxon>
        <taxon>Rhabditoidea</taxon>
        <taxon>Rhabditidae</taxon>
        <taxon>Peloderinae</taxon>
        <taxon>Caenorhabditis</taxon>
    </lineage>
</organism>
<evidence type="ECO:0000259" key="2">
    <source>
        <dbReference type="Pfam" id="PF01579"/>
    </source>
</evidence>
<dbReference type="KEGG" id="cel:CELE_F35F10.14"/>
<dbReference type="PeptideAtlas" id="Q9GYT1"/>
<keyword evidence="1" id="KW-0472">Membrane</keyword>